<evidence type="ECO:0000313" key="2">
    <source>
        <dbReference type="Proteomes" id="UP001062846"/>
    </source>
</evidence>
<gene>
    <name evidence="1" type="ORF">RHMOL_Rhmol09G0105800</name>
</gene>
<reference evidence="1" key="1">
    <citation type="submission" date="2022-02" db="EMBL/GenBank/DDBJ databases">
        <title>Plant Genome Project.</title>
        <authorList>
            <person name="Zhang R.-G."/>
        </authorList>
    </citation>
    <scope>NUCLEOTIDE SEQUENCE</scope>
    <source>
        <strain evidence="1">AT1</strain>
    </source>
</reference>
<evidence type="ECO:0000313" key="1">
    <source>
        <dbReference type="EMBL" id="KAI8538461.1"/>
    </source>
</evidence>
<proteinExistence type="predicted"/>
<sequence>MYREEDVLFPLVVTLLSHRPITKYDVAEHLPDEALAKLLEDYPAIGELVLKAKEDRARAIEALEAAERAERERVEREEQARDMEAKERATAETQWPRVKEMDEVGAVTCPAFSAEAYIPPTPHLFVLSGFAAYVPWRTEYDAELVLRDPETHISNTWTEVPNEWVNEAVRRMLAM</sequence>
<accession>A0ACC0MD21</accession>
<protein>
    <submittedName>
        <fullName evidence="1">Uncharacterized protein</fullName>
    </submittedName>
</protein>
<name>A0ACC0MD21_RHOML</name>
<organism evidence="1 2">
    <name type="scientific">Rhododendron molle</name>
    <name type="common">Chinese azalea</name>
    <name type="synonym">Azalea mollis</name>
    <dbReference type="NCBI Taxonomy" id="49168"/>
    <lineage>
        <taxon>Eukaryota</taxon>
        <taxon>Viridiplantae</taxon>
        <taxon>Streptophyta</taxon>
        <taxon>Embryophyta</taxon>
        <taxon>Tracheophyta</taxon>
        <taxon>Spermatophyta</taxon>
        <taxon>Magnoliopsida</taxon>
        <taxon>eudicotyledons</taxon>
        <taxon>Gunneridae</taxon>
        <taxon>Pentapetalae</taxon>
        <taxon>asterids</taxon>
        <taxon>Ericales</taxon>
        <taxon>Ericaceae</taxon>
        <taxon>Ericoideae</taxon>
        <taxon>Rhodoreae</taxon>
        <taxon>Rhododendron</taxon>
    </lineage>
</organism>
<comment type="caution">
    <text evidence="1">The sequence shown here is derived from an EMBL/GenBank/DDBJ whole genome shotgun (WGS) entry which is preliminary data.</text>
</comment>
<dbReference type="Proteomes" id="UP001062846">
    <property type="component" value="Chromosome 9"/>
</dbReference>
<dbReference type="EMBL" id="CM046396">
    <property type="protein sequence ID" value="KAI8538461.1"/>
    <property type="molecule type" value="Genomic_DNA"/>
</dbReference>
<keyword evidence="2" id="KW-1185">Reference proteome</keyword>